<comment type="caution">
    <text evidence="9">The sequence shown here is derived from an EMBL/GenBank/DDBJ whole genome shotgun (WGS) entry which is preliminary data.</text>
</comment>
<comment type="subcellular location">
    <subcellularLocation>
        <location evidence="8">Cell membrane</location>
        <topology evidence="8">Single-pass membrane protein</topology>
    </subcellularLocation>
    <text evidence="8">Colocalized with FtsZ to the nascent septal site.</text>
</comment>
<proteinExistence type="inferred from homology"/>
<organism evidence="9 10">
    <name type="scientific">Bacillus taeanensis</name>
    <dbReference type="NCBI Taxonomy" id="273032"/>
    <lineage>
        <taxon>Bacteria</taxon>
        <taxon>Bacillati</taxon>
        <taxon>Bacillota</taxon>
        <taxon>Bacilli</taxon>
        <taxon>Bacillales</taxon>
        <taxon>Bacillaceae</taxon>
        <taxon>Bacillus</taxon>
    </lineage>
</organism>
<keyword evidence="3 8" id="KW-1133">Transmembrane helix</keyword>
<keyword evidence="4 8" id="KW-0175">Coiled coil</keyword>
<dbReference type="GO" id="GO:0000921">
    <property type="term" value="P:septin ring assembly"/>
    <property type="evidence" value="ECO:0007669"/>
    <property type="project" value="InterPro"/>
</dbReference>
<evidence type="ECO:0000256" key="8">
    <source>
        <dbReference type="HAMAP-Rule" id="MF_00728"/>
    </source>
</evidence>
<evidence type="ECO:0000256" key="5">
    <source>
        <dbReference type="ARBA" id="ARBA00023136"/>
    </source>
</evidence>
<keyword evidence="8" id="KW-1003">Cell membrane</keyword>
<dbReference type="RefSeq" id="WP_113804159.1">
    <property type="nucleotide sequence ID" value="NZ_QOCW01000001.1"/>
</dbReference>
<dbReference type="GO" id="GO:0000917">
    <property type="term" value="P:division septum assembly"/>
    <property type="evidence" value="ECO:0007669"/>
    <property type="project" value="UniProtKB-KW"/>
</dbReference>
<sequence length="565" mass="65893">MVYVIAAVSVCAAIVLLGSFSRKNLYKEIDRLEAWKIDITNRPVTEELAKLKGLNMAGETEEKFEKWRNDWDELVTTRLPALEEKLFDAEESVDKFGFRKARVTLNHLERELQKIEDTISLILKEVNELVVSEEQNRTEIEEVKKLYRDTRQYILAHHRTLGRTSVQFEKRLVEVHQQIQRFDELTEHGNHLEARTVLLGVQEELSVLSEKLEYIPELLVQLQTNIPSQLEELQSGMLEMANSGYLLEHLHVQEEIEEIYEKVEEEIKQIAEVNIEETKQRVEALFSKIEAIYSALENEVEARSALIGEQTTIEKNIAHMKQDIEQLEEETIAVQVNYRIEEKDLKAQRDLEKGLNKVMTKFEVVRDAFHNQKQAYSTIVEMVKEIEEQLTSLQSLYKDYQKMLHTLRKDELHAKETIHQLKKKLGEAKKMVKQNNLPGLPEYYLNGIEAAEERIMEVHEKLNETPLDIVSINYSLKAALDTVDDSVQQTGKLIEQTMMAEKLITYGNRYRSRYPFIAEQLEKAEREFRNYHYEEALKIAAEAVQKIEPEALRKIGIEIEEKIGV</sequence>
<evidence type="ECO:0000256" key="7">
    <source>
        <dbReference type="ARBA" id="ARBA00023306"/>
    </source>
</evidence>
<keyword evidence="6 8" id="KW-0717">Septation</keyword>
<protein>
    <recommendedName>
        <fullName evidence="8">Septation ring formation regulator EzrA</fullName>
    </recommendedName>
</protein>
<keyword evidence="2 8" id="KW-0812">Transmembrane</keyword>
<evidence type="ECO:0000256" key="3">
    <source>
        <dbReference type="ARBA" id="ARBA00022989"/>
    </source>
</evidence>
<keyword evidence="10" id="KW-1185">Reference proteome</keyword>
<evidence type="ECO:0000256" key="1">
    <source>
        <dbReference type="ARBA" id="ARBA00022618"/>
    </source>
</evidence>
<reference evidence="9 10" key="1">
    <citation type="submission" date="2018-07" db="EMBL/GenBank/DDBJ databases">
        <title>Lottiidibacillus patelloidae gen. nov., sp. nov., isolated from the intestinal tract of a marine limpet and the reclassification of B. taeanensis BH030017T, B. algicola KMM 3737T and B. hwajinpoensis SW-72T as genus Lottiidibacillus.</title>
        <authorList>
            <person name="Liu R."/>
            <person name="Huang Z."/>
        </authorList>
    </citation>
    <scope>NUCLEOTIDE SEQUENCE [LARGE SCALE GENOMIC DNA]</scope>
    <source>
        <strain evidence="9 10">BH030017</strain>
    </source>
</reference>
<dbReference type="GO" id="GO:0005886">
    <property type="term" value="C:plasma membrane"/>
    <property type="evidence" value="ECO:0007669"/>
    <property type="project" value="UniProtKB-SubCell"/>
</dbReference>
<name>A0A366Y245_9BACI</name>
<dbReference type="AlphaFoldDB" id="A0A366Y245"/>
<dbReference type="InterPro" id="IPR010379">
    <property type="entry name" value="EzrA"/>
</dbReference>
<evidence type="ECO:0000256" key="6">
    <source>
        <dbReference type="ARBA" id="ARBA00023210"/>
    </source>
</evidence>
<keyword evidence="5 8" id="KW-0472">Membrane</keyword>
<gene>
    <name evidence="8" type="primary">ezrA</name>
    <name evidence="9" type="ORF">DS031_01525</name>
</gene>
<dbReference type="OrthoDB" id="1654473at2"/>
<dbReference type="Pfam" id="PF06160">
    <property type="entry name" value="EzrA"/>
    <property type="match status" value="1"/>
</dbReference>
<feature type="topological domain" description="Extracellular" evidence="8">
    <location>
        <begin position="1"/>
        <end position="2"/>
    </location>
</feature>
<dbReference type="HAMAP" id="MF_00728">
    <property type="entry name" value="EzrA"/>
    <property type="match status" value="1"/>
</dbReference>
<comment type="similarity">
    <text evidence="8">Belongs to the EzrA family.</text>
</comment>
<dbReference type="GO" id="GO:0005940">
    <property type="term" value="C:septin ring"/>
    <property type="evidence" value="ECO:0007669"/>
    <property type="project" value="InterPro"/>
</dbReference>
<comment type="function">
    <text evidence="8">Negative regulator of FtsZ ring formation; modulates the frequency and position of FtsZ ring formation. Inhibits FtsZ ring formation at polar sites. Interacts either with FtsZ or with one of its binding partners to promote depolymerization.</text>
</comment>
<dbReference type="Proteomes" id="UP000253314">
    <property type="component" value="Unassembled WGS sequence"/>
</dbReference>
<evidence type="ECO:0000313" key="9">
    <source>
        <dbReference type="EMBL" id="RBW71455.1"/>
    </source>
</evidence>
<keyword evidence="1 8" id="KW-0132">Cell division</keyword>
<feature type="coiled-coil region" evidence="8">
    <location>
        <begin position="98"/>
        <end position="143"/>
    </location>
</feature>
<accession>A0A366Y245</accession>
<evidence type="ECO:0000256" key="4">
    <source>
        <dbReference type="ARBA" id="ARBA00023054"/>
    </source>
</evidence>
<evidence type="ECO:0000256" key="2">
    <source>
        <dbReference type="ARBA" id="ARBA00022692"/>
    </source>
</evidence>
<dbReference type="EMBL" id="QOCW01000001">
    <property type="protein sequence ID" value="RBW71455.1"/>
    <property type="molecule type" value="Genomic_DNA"/>
</dbReference>
<dbReference type="NCBIfam" id="NF003413">
    <property type="entry name" value="PRK04778.1-7"/>
    <property type="match status" value="1"/>
</dbReference>
<feature type="topological domain" description="Cytoplasmic" evidence="8">
    <location>
        <begin position="22"/>
        <end position="565"/>
    </location>
</feature>
<feature type="coiled-coil region" evidence="8">
    <location>
        <begin position="253"/>
        <end position="337"/>
    </location>
</feature>
<keyword evidence="7 8" id="KW-0131">Cell cycle</keyword>
<evidence type="ECO:0000313" key="10">
    <source>
        <dbReference type="Proteomes" id="UP000253314"/>
    </source>
</evidence>